<accession>A0AAN6FFS0</accession>
<evidence type="ECO:0000313" key="2">
    <source>
        <dbReference type="EMBL" id="KAK0314059.1"/>
    </source>
</evidence>
<feature type="region of interest" description="Disordered" evidence="1">
    <location>
        <begin position="341"/>
        <end position="382"/>
    </location>
</feature>
<gene>
    <name evidence="2" type="ORF">LTR82_013178</name>
</gene>
<dbReference type="EMBL" id="JASUXU010000057">
    <property type="protein sequence ID" value="KAK0314059.1"/>
    <property type="molecule type" value="Genomic_DNA"/>
</dbReference>
<feature type="compositionally biased region" description="Basic and acidic residues" evidence="1">
    <location>
        <begin position="826"/>
        <end position="849"/>
    </location>
</feature>
<evidence type="ECO:0000313" key="3">
    <source>
        <dbReference type="Proteomes" id="UP001168146"/>
    </source>
</evidence>
<name>A0AAN6FFS0_9PEZI</name>
<reference evidence="2" key="1">
    <citation type="submission" date="2021-12" db="EMBL/GenBank/DDBJ databases">
        <title>Black yeast isolated from Biological Soil Crust.</title>
        <authorList>
            <person name="Kurbessoian T."/>
        </authorList>
    </citation>
    <scope>NUCLEOTIDE SEQUENCE</scope>
    <source>
        <strain evidence="2">CCFEE 5208</strain>
    </source>
</reference>
<feature type="region of interest" description="Disordered" evidence="1">
    <location>
        <begin position="728"/>
        <end position="879"/>
    </location>
</feature>
<evidence type="ECO:0000256" key="1">
    <source>
        <dbReference type="SAM" id="MobiDB-lite"/>
    </source>
</evidence>
<feature type="compositionally biased region" description="Basic and acidic residues" evidence="1">
    <location>
        <begin position="797"/>
        <end position="814"/>
    </location>
</feature>
<protein>
    <recommendedName>
        <fullName evidence="4">Centrosomin N-terminal motif 1 domain-containing protein</fullName>
    </recommendedName>
</protein>
<feature type="region of interest" description="Disordered" evidence="1">
    <location>
        <begin position="173"/>
        <end position="231"/>
    </location>
</feature>
<evidence type="ECO:0008006" key="4">
    <source>
        <dbReference type="Google" id="ProtNLM"/>
    </source>
</evidence>
<organism evidence="2 3">
    <name type="scientific">Friedmanniomyces endolithicus</name>
    <dbReference type="NCBI Taxonomy" id="329885"/>
    <lineage>
        <taxon>Eukaryota</taxon>
        <taxon>Fungi</taxon>
        <taxon>Dikarya</taxon>
        <taxon>Ascomycota</taxon>
        <taxon>Pezizomycotina</taxon>
        <taxon>Dothideomycetes</taxon>
        <taxon>Dothideomycetidae</taxon>
        <taxon>Mycosphaerellales</taxon>
        <taxon>Teratosphaeriaceae</taxon>
        <taxon>Friedmanniomyces</taxon>
    </lineage>
</organism>
<feature type="region of interest" description="Disordered" evidence="1">
    <location>
        <begin position="678"/>
        <end position="708"/>
    </location>
</feature>
<feature type="compositionally biased region" description="Basic and acidic residues" evidence="1">
    <location>
        <begin position="341"/>
        <end position="365"/>
    </location>
</feature>
<sequence>MDSSAAPYSNSGYAPLPASQLLQERLQERRAKNMRPKRARQTDIGPRRGADDDIFLNEAEESRQAAARMSGKRHSVSVRDADDQLDRLGKQNFALKMELDHRRDHTVKLQEQLDAMSAQVERAEVLSEEHAELLRINSDLVEELEKRDKAVEEAMDIICEHEEKIQYLEEKMSDVEERRSHTRPSTANADSGYAGTEANERAPPSSPPERISVPKTPTMPTPMSPPATTAASDKLQGMMNRQTLAKLRREPSFMSQKKASTHALRSVYLEAAQKLHPVQSFNSLLSKRDSRLEEDMMPDAVLNSPRLSVLSESSFPSLYSPKKASSPEEYPWEAADHEDRLREGDGFSHSRQDSIKRVSRWMEEHEGVDETPSKSDYSTSMQTERGLAPLPARGIAGDAQFQSLNNALSGVSAADQVLQPTAYSPHQAKREQQRVRQLQQHPRPLSEGRTVFGQQLLPPTPDSASTRMLRASRSSIADEQSLLDVTPMAVKGHDPLEPGVRTAPKQMRSSIELNSAYYNYANYRDMLRGARPNDSSSEDEEKGHEDANADEDAPSATIKDLGDDYDGFPDGNSIIMGTPSRFLKHGQPKLPPTLFDPNDMSPTETASLPFRRRQSSAEVAISPPRKPSLSRAETSPTFLGTLGQILTNSSKSTVDSTIASPPRSFHSGTSSNRTVMRLTESEPRPGLIRSHSRVSRTSASPAQTLGQRTQKLFRRLSNSHAEPKFTLVSSTTAYETRSPREKSPLPTLTSTPSSAYVNTASKEVRRPSTGIAGESQYSSTSVAMAGQGRRPSLQARGKTEPGGRSDSVVAEKRNPFSRRGSARNDGVVHGEDSPTLSRYDDVQQDEREGGGGSSGARPGLPRRRGSIREAVAGRRPWQR</sequence>
<dbReference type="AlphaFoldDB" id="A0AAN6FFS0"/>
<comment type="caution">
    <text evidence="2">The sequence shown here is derived from an EMBL/GenBank/DDBJ whole genome shotgun (WGS) entry which is preliminary data.</text>
</comment>
<feature type="compositionally biased region" description="Polar residues" evidence="1">
    <location>
        <begin position="695"/>
        <end position="708"/>
    </location>
</feature>
<proteinExistence type="predicted"/>
<feature type="compositionally biased region" description="Polar residues" evidence="1">
    <location>
        <begin position="1"/>
        <end position="12"/>
    </location>
</feature>
<feature type="region of interest" description="Disordered" evidence="1">
    <location>
        <begin position="529"/>
        <end position="634"/>
    </location>
</feature>
<dbReference type="Proteomes" id="UP001168146">
    <property type="component" value="Unassembled WGS sequence"/>
</dbReference>
<feature type="compositionally biased region" description="Low complexity" evidence="1">
    <location>
        <begin position="744"/>
        <end position="754"/>
    </location>
</feature>
<feature type="region of interest" description="Disordered" evidence="1">
    <location>
        <begin position="1"/>
        <end position="78"/>
    </location>
</feature>